<comment type="catalytic activity">
    <reaction evidence="10 11">
        <text>tRNA(Arg) + L-arginine + ATP = L-arginyl-tRNA(Arg) + AMP + diphosphate</text>
        <dbReference type="Rhea" id="RHEA:20301"/>
        <dbReference type="Rhea" id="RHEA-COMP:9658"/>
        <dbReference type="Rhea" id="RHEA-COMP:9673"/>
        <dbReference type="ChEBI" id="CHEBI:30616"/>
        <dbReference type="ChEBI" id="CHEBI:32682"/>
        <dbReference type="ChEBI" id="CHEBI:33019"/>
        <dbReference type="ChEBI" id="CHEBI:78442"/>
        <dbReference type="ChEBI" id="CHEBI:78513"/>
        <dbReference type="ChEBI" id="CHEBI:456215"/>
        <dbReference type="EC" id="6.1.1.19"/>
    </reaction>
</comment>
<dbReference type="Gene3D" id="3.40.50.620">
    <property type="entry name" value="HUPs"/>
    <property type="match status" value="1"/>
</dbReference>
<evidence type="ECO:0000313" key="15">
    <source>
        <dbReference type="EMBL" id="KRM62225.1"/>
    </source>
</evidence>
<dbReference type="GO" id="GO:0004814">
    <property type="term" value="F:arginine-tRNA ligase activity"/>
    <property type="evidence" value="ECO:0007669"/>
    <property type="project" value="UniProtKB-UniRule"/>
</dbReference>
<feature type="domain" description="DALR anticodon binding" evidence="13">
    <location>
        <begin position="449"/>
        <end position="562"/>
    </location>
</feature>
<dbReference type="FunFam" id="3.40.50.620:FF:000116">
    <property type="entry name" value="Arginine--tRNA ligase"/>
    <property type="match status" value="1"/>
</dbReference>
<dbReference type="RefSeq" id="WP_057777596.1">
    <property type="nucleotide sequence ID" value="NZ_AYYY01000007.1"/>
</dbReference>
<dbReference type="PANTHER" id="PTHR11956">
    <property type="entry name" value="ARGINYL-TRNA SYNTHETASE"/>
    <property type="match status" value="1"/>
</dbReference>
<dbReference type="SMART" id="SM00836">
    <property type="entry name" value="DALR_1"/>
    <property type="match status" value="1"/>
</dbReference>
<dbReference type="InterPro" id="IPR036695">
    <property type="entry name" value="Arg-tRNA-synth_N_sf"/>
</dbReference>
<comment type="similarity">
    <text evidence="2 11 12">Belongs to the class-I aminoacyl-tRNA synthetase family.</text>
</comment>
<feature type="short sequence motif" description="'HIGH' region" evidence="11">
    <location>
        <begin position="121"/>
        <end position="131"/>
    </location>
</feature>
<dbReference type="Proteomes" id="UP000051733">
    <property type="component" value="Unassembled WGS sequence"/>
</dbReference>
<evidence type="ECO:0000256" key="10">
    <source>
        <dbReference type="ARBA" id="ARBA00049339"/>
    </source>
</evidence>
<evidence type="ECO:0000256" key="3">
    <source>
        <dbReference type="ARBA" id="ARBA00011245"/>
    </source>
</evidence>
<keyword evidence="16" id="KW-1185">Reference proteome</keyword>
<name>A0A0R2A499_9LACO</name>
<dbReference type="FunFam" id="1.10.730.10:FF:000006">
    <property type="entry name" value="Arginyl-tRNA synthetase 2, mitochondrial"/>
    <property type="match status" value="1"/>
</dbReference>
<gene>
    <name evidence="11" type="primary">argS</name>
    <name evidence="15" type="ORF">FC26_GL000011</name>
</gene>
<evidence type="ECO:0000256" key="6">
    <source>
        <dbReference type="ARBA" id="ARBA00022741"/>
    </source>
</evidence>
<dbReference type="HAMAP" id="MF_00123">
    <property type="entry name" value="Arg_tRNA_synth"/>
    <property type="match status" value="1"/>
</dbReference>
<sequence length="562" mass="63249">MDAKQQVVQALAQALPDVDAHDIETKIERPKDSQNGDFAFPTFFLAKTQHKAPQMIAADLIEAIDQNGFEKVVVAGPYVNFFLDKGQIAAEILQAILADPENYGNSDLGNAGNVPIDMSSPNIAKPMSMGHLRSTVIGNSLAKILTKVNYNPIKINHLGDWGTQFGKLMAAYKMWGSEEEVKADPINTLQKYYVRFHQEDKENPELDDDARAWFKKLEDGDEEATHLWKWFRSESLKLFMKIYDLLGIDFDSYNGEAFYNDKMDEVVQMLEDKGLLQESKGAEIVDLEKYNLNPALIKKTDGATLYITRDLAAAIYRKRTYDFVQSLYVVGNEQQNHFKQLKAVLKELGFDWADDIHHIPFGLITQGGRKLSTREGRVILLENVLNDAISLARKQIAEKNPDLKNAEEVAQQVGVGAVVFHDLKNERLNNFDFDLEEVVRFEGETGPYVQYAHARSQSILRKAGNPDLTTANLALGDPAAWEIIKSLGQFGEIIQRAAREYEPSVIAKYALQLAKEFNQYYAHTKILVEDDEKMARLALVEAVSDVLKSALELLGVQAPDEM</sequence>
<organism evidence="15 16">
    <name type="scientific">Paucilactobacillus vaccinostercus DSM 20634</name>
    <dbReference type="NCBI Taxonomy" id="1423813"/>
    <lineage>
        <taxon>Bacteria</taxon>
        <taxon>Bacillati</taxon>
        <taxon>Bacillota</taxon>
        <taxon>Bacilli</taxon>
        <taxon>Lactobacillales</taxon>
        <taxon>Lactobacillaceae</taxon>
        <taxon>Paucilactobacillus</taxon>
    </lineage>
</organism>
<reference evidence="15 16" key="1">
    <citation type="journal article" date="2015" name="Genome Announc.">
        <title>Expanding the biotechnology potential of lactobacilli through comparative genomics of 213 strains and associated genera.</title>
        <authorList>
            <person name="Sun Z."/>
            <person name="Harris H.M."/>
            <person name="McCann A."/>
            <person name="Guo C."/>
            <person name="Argimon S."/>
            <person name="Zhang W."/>
            <person name="Yang X."/>
            <person name="Jeffery I.B."/>
            <person name="Cooney J.C."/>
            <person name="Kagawa T.F."/>
            <person name="Liu W."/>
            <person name="Song Y."/>
            <person name="Salvetti E."/>
            <person name="Wrobel A."/>
            <person name="Rasinkangas P."/>
            <person name="Parkhill J."/>
            <person name="Rea M.C."/>
            <person name="O'Sullivan O."/>
            <person name="Ritari J."/>
            <person name="Douillard F.P."/>
            <person name="Paul Ross R."/>
            <person name="Yang R."/>
            <person name="Briner A.E."/>
            <person name="Felis G.E."/>
            <person name="de Vos W.M."/>
            <person name="Barrangou R."/>
            <person name="Klaenhammer T.R."/>
            <person name="Caufield P.W."/>
            <person name="Cui Y."/>
            <person name="Zhang H."/>
            <person name="O'Toole P.W."/>
        </authorList>
    </citation>
    <scope>NUCLEOTIDE SEQUENCE [LARGE SCALE GENOMIC DNA]</scope>
    <source>
        <strain evidence="15 16">DSM 20634</strain>
    </source>
</reference>
<evidence type="ECO:0000259" key="13">
    <source>
        <dbReference type="SMART" id="SM00836"/>
    </source>
</evidence>
<keyword evidence="6 11" id="KW-0547">Nucleotide-binding</keyword>
<keyword evidence="9 11" id="KW-0030">Aminoacyl-tRNA synthetase</keyword>
<dbReference type="SUPFAM" id="SSF47323">
    <property type="entry name" value="Anticodon-binding domain of a subclass of class I aminoacyl-tRNA synthetases"/>
    <property type="match status" value="1"/>
</dbReference>
<accession>A0A0R2A499</accession>
<dbReference type="Gene3D" id="3.30.1360.70">
    <property type="entry name" value="Arginyl tRNA synthetase N-terminal domain"/>
    <property type="match status" value="1"/>
</dbReference>
<keyword evidence="8 11" id="KW-0648">Protein biosynthesis</keyword>
<dbReference type="GO" id="GO:0005524">
    <property type="term" value="F:ATP binding"/>
    <property type="evidence" value="ECO:0007669"/>
    <property type="project" value="UniProtKB-UniRule"/>
</dbReference>
<evidence type="ECO:0000256" key="12">
    <source>
        <dbReference type="RuleBase" id="RU363038"/>
    </source>
</evidence>
<dbReference type="SUPFAM" id="SSF52374">
    <property type="entry name" value="Nucleotidylyl transferase"/>
    <property type="match status" value="1"/>
</dbReference>
<dbReference type="NCBIfam" id="TIGR00456">
    <property type="entry name" value="argS"/>
    <property type="match status" value="1"/>
</dbReference>
<dbReference type="AlphaFoldDB" id="A0A0R2A499"/>
<dbReference type="EC" id="6.1.1.19" evidence="11"/>
<dbReference type="GO" id="GO:0005737">
    <property type="term" value="C:cytoplasm"/>
    <property type="evidence" value="ECO:0007669"/>
    <property type="project" value="UniProtKB-SubCell"/>
</dbReference>
<comment type="caution">
    <text evidence="15">The sequence shown here is derived from an EMBL/GenBank/DDBJ whole genome shotgun (WGS) entry which is preliminary data.</text>
</comment>
<feature type="domain" description="Arginyl tRNA synthetase N-terminal" evidence="14">
    <location>
        <begin position="1"/>
        <end position="83"/>
    </location>
</feature>
<dbReference type="Pfam" id="PF00750">
    <property type="entry name" value="tRNA-synt_1d"/>
    <property type="match status" value="1"/>
</dbReference>
<evidence type="ECO:0000256" key="7">
    <source>
        <dbReference type="ARBA" id="ARBA00022840"/>
    </source>
</evidence>
<dbReference type="InterPro" id="IPR009080">
    <property type="entry name" value="tRNAsynth_Ia_anticodon-bd"/>
</dbReference>
<dbReference type="OrthoDB" id="9805987at2"/>
<protein>
    <recommendedName>
        <fullName evidence="11">Arginine--tRNA ligase</fullName>
        <ecNumber evidence="11">6.1.1.19</ecNumber>
    </recommendedName>
    <alternativeName>
        <fullName evidence="11">Arginyl-tRNA synthetase</fullName>
        <shortName evidence="11">ArgRS</shortName>
    </alternativeName>
</protein>
<evidence type="ECO:0000256" key="8">
    <source>
        <dbReference type="ARBA" id="ARBA00022917"/>
    </source>
</evidence>
<dbReference type="CDD" id="cd00671">
    <property type="entry name" value="ArgRS_core"/>
    <property type="match status" value="1"/>
</dbReference>
<evidence type="ECO:0000256" key="1">
    <source>
        <dbReference type="ARBA" id="ARBA00004496"/>
    </source>
</evidence>
<keyword evidence="4 11" id="KW-0963">Cytoplasm</keyword>
<evidence type="ECO:0000256" key="9">
    <source>
        <dbReference type="ARBA" id="ARBA00023146"/>
    </source>
</evidence>
<evidence type="ECO:0000256" key="11">
    <source>
        <dbReference type="HAMAP-Rule" id="MF_00123"/>
    </source>
</evidence>
<dbReference type="InterPro" id="IPR008909">
    <property type="entry name" value="DALR_anticod-bd"/>
</dbReference>
<evidence type="ECO:0000259" key="14">
    <source>
        <dbReference type="SMART" id="SM01016"/>
    </source>
</evidence>
<comment type="subunit">
    <text evidence="3 11">Monomer.</text>
</comment>
<dbReference type="SMART" id="SM01016">
    <property type="entry name" value="Arg_tRNA_synt_N"/>
    <property type="match status" value="1"/>
</dbReference>
<dbReference type="PRINTS" id="PR01038">
    <property type="entry name" value="TRNASYNTHARG"/>
</dbReference>
<dbReference type="Gene3D" id="1.10.730.10">
    <property type="entry name" value="Isoleucyl-tRNA Synthetase, Domain 1"/>
    <property type="match status" value="1"/>
</dbReference>
<dbReference type="CDD" id="cd07956">
    <property type="entry name" value="Anticodon_Ia_Arg"/>
    <property type="match status" value="1"/>
</dbReference>
<dbReference type="PANTHER" id="PTHR11956:SF5">
    <property type="entry name" value="ARGININE--TRNA LIGASE, CYTOPLASMIC"/>
    <property type="match status" value="1"/>
</dbReference>
<dbReference type="InterPro" id="IPR014729">
    <property type="entry name" value="Rossmann-like_a/b/a_fold"/>
</dbReference>
<dbReference type="Pfam" id="PF03485">
    <property type="entry name" value="Arg_tRNA_synt_N"/>
    <property type="match status" value="1"/>
</dbReference>
<keyword evidence="5 11" id="KW-0436">Ligase</keyword>
<evidence type="ECO:0000256" key="2">
    <source>
        <dbReference type="ARBA" id="ARBA00005594"/>
    </source>
</evidence>
<evidence type="ECO:0000256" key="5">
    <source>
        <dbReference type="ARBA" id="ARBA00022598"/>
    </source>
</evidence>
<dbReference type="InterPro" id="IPR035684">
    <property type="entry name" value="ArgRS_core"/>
</dbReference>
<dbReference type="GO" id="GO:0006420">
    <property type="term" value="P:arginyl-tRNA aminoacylation"/>
    <property type="evidence" value="ECO:0007669"/>
    <property type="project" value="UniProtKB-UniRule"/>
</dbReference>
<proteinExistence type="inferred from homology"/>
<keyword evidence="7 11" id="KW-0067">ATP-binding</keyword>
<comment type="subcellular location">
    <subcellularLocation>
        <location evidence="1 11">Cytoplasm</location>
    </subcellularLocation>
</comment>
<dbReference type="SUPFAM" id="SSF55190">
    <property type="entry name" value="Arginyl-tRNA synthetase (ArgRS), N-terminal 'additional' domain"/>
    <property type="match status" value="1"/>
</dbReference>
<dbReference type="InterPro" id="IPR001278">
    <property type="entry name" value="Arg-tRNA-ligase"/>
</dbReference>
<evidence type="ECO:0000313" key="16">
    <source>
        <dbReference type="Proteomes" id="UP000051733"/>
    </source>
</evidence>
<dbReference type="STRING" id="1423813.FC26_GL000011"/>
<dbReference type="EMBL" id="AYYY01000007">
    <property type="protein sequence ID" value="KRM62225.1"/>
    <property type="molecule type" value="Genomic_DNA"/>
</dbReference>
<dbReference type="InterPro" id="IPR005148">
    <property type="entry name" value="Arg-tRNA-synth_N"/>
</dbReference>
<evidence type="ECO:0000256" key="4">
    <source>
        <dbReference type="ARBA" id="ARBA00022490"/>
    </source>
</evidence>
<dbReference type="Pfam" id="PF05746">
    <property type="entry name" value="DALR_1"/>
    <property type="match status" value="1"/>
</dbReference>
<dbReference type="PATRIC" id="fig|1423813.3.peg.11"/>